<feature type="transmembrane region" description="Helical" evidence="1">
    <location>
        <begin position="89"/>
        <end position="107"/>
    </location>
</feature>
<evidence type="ECO:0000313" key="3">
    <source>
        <dbReference type="Proteomes" id="UP001349262"/>
    </source>
</evidence>
<organism evidence="2 3">
    <name type="scientific">Methylobacterium radiotolerans</name>
    <dbReference type="NCBI Taxonomy" id="31998"/>
    <lineage>
        <taxon>Bacteria</taxon>
        <taxon>Pseudomonadati</taxon>
        <taxon>Pseudomonadota</taxon>
        <taxon>Alphaproteobacteria</taxon>
        <taxon>Hyphomicrobiales</taxon>
        <taxon>Methylobacteriaceae</taxon>
        <taxon>Methylobacterium</taxon>
    </lineage>
</organism>
<feature type="transmembrane region" description="Helical" evidence="1">
    <location>
        <begin position="20"/>
        <end position="40"/>
    </location>
</feature>
<gene>
    <name evidence="2" type="ORF">MRSR164_03180</name>
</gene>
<reference evidence="2 3" key="1">
    <citation type="journal article" date="2012" name="Genet. Mol. Biol.">
        <title>Analysis of 16S rRNA and mxaF genes revealing insights into Methylobacterium niche-specific plant association.</title>
        <authorList>
            <person name="Dourado M.N."/>
            <person name="Andreote F.D."/>
            <person name="Dini-Andreote F."/>
            <person name="Conti R."/>
            <person name="Araujo J.M."/>
            <person name="Araujo W.L."/>
        </authorList>
    </citation>
    <scope>NUCLEOTIDE SEQUENCE [LARGE SCALE GENOMIC DNA]</scope>
    <source>
        <strain evidence="2 3">SR1.6/4</strain>
    </source>
</reference>
<proteinExistence type="predicted"/>
<dbReference type="EMBL" id="MLBY01000002">
    <property type="protein sequence ID" value="MEE7455846.1"/>
    <property type="molecule type" value="Genomic_DNA"/>
</dbReference>
<comment type="caution">
    <text evidence="2">The sequence shown here is derived from an EMBL/GenBank/DDBJ whole genome shotgun (WGS) entry which is preliminary data.</text>
</comment>
<keyword evidence="1" id="KW-0812">Transmembrane</keyword>
<name>A0ABU7T5P4_9HYPH</name>
<sequence>MSGSLDDRKETNRTLSHHILPSAATMVGICPTLIGLVKLTEVNGLVRQADECLGLITVLFVASALASYFSIRDRLGRDHSQWLEKMADLLFIVGLVALGCVAILFAFEWI</sequence>
<keyword evidence="1" id="KW-0472">Membrane</keyword>
<feature type="transmembrane region" description="Helical" evidence="1">
    <location>
        <begin position="52"/>
        <end position="69"/>
    </location>
</feature>
<evidence type="ECO:0000313" key="2">
    <source>
        <dbReference type="EMBL" id="MEE7455846.1"/>
    </source>
</evidence>
<protein>
    <submittedName>
        <fullName evidence="2">Uncharacterized protein</fullName>
    </submittedName>
</protein>
<keyword evidence="3" id="KW-1185">Reference proteome</keyword>
<evidence type="ECO:0000256" key="1">
    <source>
        <dbReference type="SAM" id="Phobius"/>
    </source>
</evidence>
<dbReference type="Proteomes" id="UP001349262">
    <property type="component" value="Unassembled WGS sequence"/>
</dbReference>
<keyword evidence="1" id="KW-1133">Transmembrane helix</keyword>
<accession>A0ABU7T5P4</accession>